<sequence>MPVLMPDTTSSFGSQSLVILTSEPASLTAITAAEVTAGDNITCHMVGDWWPTAATAKVSKQRKMCQTKTATALGETTWDTPTLMYTYNPQSVGTPGADGNEAYEALAEGTTVWLVQRLGKSGTSDLAAADAYRVIPVELGPQVPGTSADDAGGEFVISQEVAFADGHDAPVDGVIAA</sequence>
<gene>
    <name evidence="1" type="ORF">M8330_20725</name>
</gene>
<reference evidence="1" key="1">
    <citation type="submission" date="2022-05" db="EMBL/GenBank/DDBJ databases">
        <authorList>
            <person name="Tuo L."/>
        </authorList>
    </citation>
    <scope>NUCLEOTIDE SEQUENCE</scope>
    <source>
        <strain evidence="1">BSK12Z-4</strain>
    </source>
</reference>
<dbReference type="Proteomes" id="UP001139485">
    <property type="component" value="Unassembled WGS sequence"/>
</dbReference>
<dbReference type="EMBL" id="JAMOIL010000045">
    <property type="protein sequence ID" value="MCM0622719.1"/>
    <property type="molecule type" value="Genomic_DNA"/>
</dbReference>
<dbReference type="Pfam" id="PF25595">
    <property type="entry name" value="Phage_TTP_16"/>
    <property type="match status" value="1"/>
</dbReference>
<organism evidence="1 2">
    <name type="scientific">Nocardioides bruguierae</name>
    <dbReference type="NCBI Taxonomy" id="2945102"/>
    <lineage>
        <taxon>Bacteria</taxon>
        <taxon>Bacillati</taxon>
        <taxon>Actinomycetota</taxon>
        <taxon>Actinomycetes</taxon>
        <taxon>Propionibacteriales</taxon>
        <taxon>Nocardioidaceae</taxon>
        <taxon>Nocardioides</taxon>
    </lineage>
</organism>
<proteinExistence type="predicted"/>
<evidence type="ECO:0008006" key="3">
    <source>
        <dbReference type="Google" id="ProtNLM"/>
    </source>
</evidence>
<protein>
    <recommendedName>
        <fullName evidence="3">Major tail protein</fullName>
    </recommendedName>
</protein>
<keyword evidence="2" id="KW-1185">Reference proteome</keyword>
<dbReference type="RefSeq" id="WP_250828888.1">
    <property type="nucleotide sequence ID" value="NZ_JAMOIL010000045.1"/>
</dbReference>
<comment type="caution">
    <text evidence="1">The sequence shown here is derived from an EMBL/GenBank/DDBJ whole genome shotgun (WGS) entry which is preliminary data.</text>
</comment>
<evidence type="ECO:0000313" key="1">
    <source>
        <dbReference type="EMBL" id="MCM0622719.1"/>
    </source>
</evidence>
<evidence type="ECO:0000313" key="2">
    <source>
        <dbReference type="Proteomes" id="UP001139485"/>
    </source>
</evidence>
<accession>A0A9X2IHL1</accession>
<name>A0A9X2IHL1_9ACTN</name>
<dbReference type="InterPro" id="IPR058009">
    <property type="entry name" value="TTP_Phage_16"/>
</dbReference>
<dbReference type="AlphaFoldDB" id="A0A9X2IHL1"/>